<evidence type="ECO:0000256" key="5">
    <source>
        <dbReference type="ARBA" id="ARBA00023069"/>
    </source>
</evidence>
<evidence type="ECO:0000256" key="6">
    <source>
        <dbReference type="ARBA" id="ARBA00023212"/>
    </source>
</evidence>
<proteinExistence type="inferred from homology"/>
<dbReference type="Pfam" id="PF07289">
    <property type="entry name" value="BBL5"/>
    <property type="match status" value="1"/>
</dbReference>
<keyword evidence="7" id="KW-0966">Cell projection</keyword>
<evidence type="ECO:0000259" key="9">
    <source>
        <dbReference type="Pfam" id="PF07289"/>
    </source>
</evidence>
<protein>
    <submittedName>
        <fullName evidence="10">Bardet-Biedl syndrome 5</fullName>
    </submittedName>
</protein>
<keyword evidence="6" id="KW-0206">Cytoskeleton</keyword>
<gene>
    <name evidence="10" type="primary">bbs5</name>
    <name evidence="10" type="ORF">E2C01_032564</name>
</gene>
<dbReference type="EMBL" id="VSRR010004242">
    <property type="protein sequence ID" value="MPC39044.1"/>
    <property type="molecule type" value="Genomic_DNA"/>
</dbReference>
<name>A0A5B7F350_PORTR</name>
<evidence type="ECO:0000256" key="4">
    <source>
        <dbReference type="ARBA" id="ARBA00022490"/>
    </source>
</evidence>
<accession>A0A5B7F350</accession>
<keyword evidence="11" id="KW-1185">Reference proteome</keyword>
<evidence type="ECO:0000313" key="10">
    <source>
        <dbReference type="EMBL" id="MPC39044.1"/>
    </source>
</evidence>
<evidence type="ECO:0000313" key="11">
    <source>
        <dbReference type="Proteomes" id="UP000324222"/>
    </source>
</evidence>
<feature type="domain" description="BBSome complex member BBS5 PH" evidence="9">
    <location>
        <begin position="29"/>
        <end position="78"/>
    </location>
</feature>
<keyword evidence="5" id="KW-0969">Cilium</keyword>
<dbReference type="Proteomes" id="UP000324222">
    <property type="component" value="Unassembled WGS sequence"/>
</dbReference>
<feature type="region of interest" description="Disordered" evidence="8">
    <location>
        <begin position="1"/>
        <end position="28"/>
    </location>
</feature>
<comment type="subcellular location">
    <subcellularLocation>
        <location evidence="1">Cell projection</location>
        <location evidence="1">Cilium</location>
    </subcellularLocation>
    <subcellularLocation>
        <location evidence="2">Cytoplasm</location>
        <location evidence="2">Cytoskeleton</location>
    </subcellularLocation>
</comment>
<dbReference type="InterPro" id="IPR006606">
    <property type="entry name" value="BBL5"/>
</dbReference>
<keyword evidence="4" id="KW-0963">Cytoplasm</keyword>
<organism evidence="10 11">
    <name type="scientific">Portunus trituberculatus</name>
    <name type="common">Swimming crab</name>
    <name type="synonym">Neptunus trituberculatus</name>
    <dbReference type="NCBI Taxonomy" id="210409"/>
    <lineage>
        <taxon>Eukaryota</taxon>
        <taxon>Metazoa</taxon>
        <taxon>Ecdysozoa</taxon>
        <taxon>Arthropoda</taxon>
        <taxon>Crustacea</taxon>
        <taxon>Multicrustacea</taxon>
        <taxon>Malacostraca</taxon>
        <taxon>Eumalacostraca</taxon>
        <taxon>Eucarida</taxon>
        <taxon>Decapoda</taxon>
        <taxon>Pleocyemata</taxon>
        <taxon>Brachyura</taxon>
        <taxon>Eubrachyura</taxon>
        <taxon>Portunoidea</taxon>
        <taxon>Portunidae</taxon>
        <taxon>Portuninae</taxon>
        <taxon>Portunus</taxon>
    </lineage>
</organism>
<dbReference type="GO" id="GO:0036064">
    <property type="term" value="C:ciliary basal body"/>
    <property type="evidence" value="ECO:0007669"/>
    <property type="project" value="TreeGrafter"/>
</dbReference>
<dbReference type="AlphaFoldDB" id="A0A5B7F350"/>
<evidence type="ECO:0000256" key="8">
    <source>
        <dbReference type="SAM" id="MobiDB-lite"/>
    </source>
</evidence>
<evidence type="ECO:0000256" key="2">
    <source>
        <dbReference type="ARBA" id="ARBA00004245"/>
    </source>
</evidence>
<dbReference type="OrthoDB" id="10261999at2759"/>
<comment type="similarity">
    <text evidence="3">Belongs to the BBS5 family.</text>
</comment>
<evidence type="ECO:0000256" key="3">
    <source>
        <dbReference type="ARBA" id="ARBA00005822"/>
    </source>
</evidence>
<dbReference type="InterPro" id="IPR014003">
    <property type="entry name" value="BBS5_PH"/>
</dbReference>
<evidence type="ECO:0000256" key="7">
    <source>
        <dbReference type="ARBA" id="ARBA00023273"/>
    </source>
</evidence>
<evidence type="ECO:0000256" key="1">
    <source>
        <dbReference type="ARBA" id="ARBA00004138"/>
    </source>
</evidence>
<comment type="caution">
    <text evidence="10">The sequence shown here is derived from an EMBL/GenBank/DDBJ whole genome shotgun (WGS) entry which is preliminary data.</text>
</comment>
<dbReference type="GO" id="GO:0032266">
    <property type="term" value="F:phosphatidylinositol-3-phosphate binding"/>
    <property type="evidence" value="ECO:0007669"/>
    <property type="project" value="TreeGrafter"/>
</dbReference>
<sequence length="80" mass="8972">MHSTRRQGMNGSIRQVGPASSSRSGRIGAYNSSKMYRELKLRGAIIQSKQLRILPQEQIFSRVNGVWNLSSDQVCVCVFT</sequence>
<dbReference type="GO" id="GO:0034464">
    <property type="term" value="C:BBSome"/>
    <property type="evidence" value="ECO:0007669"/>
    <property type="project" value="InterPro"/>
</dbReference>
<reference evidence="10 11" key="1">
    <citation type="submission" date="2019-05" db="EMBL/GenBank/DDBJ databases">
        <title>Another draft genome of Portunus trituberculatus and its Hox gene families provides insights of decapod evolution.</title>
        <authorList>
            <person name="Jeong J.-H."/>
            <person name="Song I."/>
            <person name="Kim S."/>
            <person name="Choi T."/>
            <person name="Kim D."/>
            <person name="Ryu S."/>
            <person name="Kim W."/>
        </authorList>
    </citation>
    <scope>NUCLEOTIDE SEQUENCE [LARGE SCALE GENOMIC DNA]</scope>
    <source>
        <tissue evidence="10">Muscle</tissue>
    </source>
</reference>
<dbReference type="PANTHER" id="PTHR21351:SF0">
    <property type="entry name" value="BARDET-BIEDL SYNDROME 5 PROTEIN"/>
    <property type="match status" value="1"/>
</dbReference>
<dbReference type="GO" id="GO:0060271">
    <property type="term" value="P:cilium assembly"/>
    <property type="evidence" value="ECO:0007669"/>
    <property type="project" value="TreeGrafter"/>
</dbReference>
<dbReference type="PANTHER" id="PTHR21351">
    <property type="entry name" value="BARDET-BIEDL SYNDROME PROTEIN 5"/>
    <property type="match status" value="1"/>
</dbReference>